<comment type="caution">
    <text evidence="2">The sequence shown here is derived from an EMBL/GenBank/DDBJ whole genome shotgun (WGS) entry which is preliminary data.</text>
</comment>
<feature type="region of interest" description="Disordered" evidence="1">
    <location>
        <begin position="198"/>
        <end position="250"/>
    </location>
</feature>
<feature type="compositionally biased region" description="Low complexity" evidence="1">
    <location>
        <begin position="350"/>
        <end position="375"/>
    </location>
</feature>
<organism evidence="2 3">
    <name type="scientific">Tuber magnatum</name>
    <name type="common">white Piedmont truffle</name>
    <dbReference type="NCBI Taxonomy" id="42249"/>
    <lineage>
        <taxon>Eukaryota</taxon>
        <taxon>Fungi</taxon>
        <taxon>Dikarya</taxon>
        <taxon>Ascomycota</taxon>
        <taxon>Pezizomycotina</taxon>
        <taxon>Pezizomycetes</taxon>
        <taxon>Pezizales</taxon>
        <taxon>Tuberaceae</taxon>
        <taxon>Tuber</taxon>
    </lineage>
</organism>
<evidence type="ECO:0000313" key="3">
    <source>
        <dbReference type="Proteomes" id="UP000246991"/>
    </source>
</evidence>
<gene>
    <name evidence="2" type="ORF">C7212DRAFT_331192</name>
</gene>
<evidence type="ECO:0000313" key="2">
    <source>
        <dbReference type="EMBL" id="PWW74060.1"/>
    </source>
</evidence>
<name>A0A317SKE3_9PEZI</name>
<feature type="compositionally biased region" description="Polar residues" evidence="1">
    <location>
        <begin position="204"/>
        <end position="250"/>
    </location>
</feature>
<dbReference type="Proteomes" id="UP000246991">
    <property type="component" value="Unassembled WGS sequence"/>
</dbReference>
<sequence length="412" mass="45093">MPLEELGMEYFDDPRGVPLAPPEKPLARKGINASRGSGMPKKIFRGPKHRAIEAIRQANADREAAKSVMGVEETRVRAEDGLEMPLPLTIMTAPDSTIRDTRVVSNLKVFQSSQDTSGISCKNQNTEALKVQAQAVNPKPECSQAIVVPKVVPGLQEYLGAGINNLEAAAVQNSDFDYWDFLLDPRFLGQVGGTGDPLDEFLRTDNNNNQTLLPPTSSRPNNRSLPNRSFSDTGPSITSGPSQSQPFNNIPSRVLSNISEIDNSNREFCHNSTHSRTIPGTQIPQNNFSLVHNTITNPVPPGHQGFNFNEQVLNTISSQSFSTNNSYLSNDEVLSQYTNLDWLQNSGHDSSTTTNTRFPSSTSPTSNTSLNLNSTLPTSKNVEAVALESMTGNEWLDQFDLDFNGDLSLLPF</sequence>
<dbReference type="AlphaFoldDB" id="A0A317SKE3"/>
<accession>A0A317SKE3</accession>
<feature type="region of interest" description="Disordered" evidence="1">
    <location>
        <begin position="14"/>
        <end position="43"/>
    </location>
</feature>
<reference evidence="2 3" key="1">
    <citation type="submission" date="2018-03" db="EMBL/GenBank/DDBJ databases">
        <title>Genomes of Pezizomycetes fungi and the evolution of truffles.</title>
        <authorList>
            <person name="Murat C."/>
            <person name="Payen T."/>
            <person name="Noel B."/>
            <person name="Kuo A."/>
            <person name="Martin F.M."/>
        </authorList>
    </citation>
    <scope>NUCLEOTIDE SEQUENCE [LARGE SCALE GENOMIC DNA]</scope>
    <source>
        <strain evidence="2">091103-1</strain>
    </source>
</reference>
<feature type="region of interest" description="Disordered" evidence="1">
    <location>
        <begin position="348"/>
        <end position="375"/>
    </location>
</feature>
<dbReference type="OrthoDB" id="5487390at2759"/>
<evidence type="ECO:0000256" key="1">
    <source>
        <dbReference type="SAM" id="MobiDB-lite"/>
    </source>
</evidence>
<keyword evidence="3" id="KW-1185">Reference proteome</keyword>
<protein>
    <submittedName>
        <fullName evidence="2">Uncharacterized protein</fullName>
    </submittedName>
</protein>
<proteinExistence type="predicted"/>
<dbReference type="EMBL" id="PYWC01000068">
    <property type="protein sequence ID" value="PWW74060.1"/>
    <property type="molecule type" value="Genomic_DNA"/>
</dbReference>